<dbReference type="PANTHER" id="PTHR21363">
    <property type="entry name" value="PREPHENATE DEHYDROGENASE"/>
    <property type="match status" value="1"/>
</dbReference>
<protein>
    <submittedName>
        <fullName evidence="5">Prephenate dehydrogenase</fullName>
    </submittedName>
</protein>
<proteinExistence type="inferred from homology"/>
<evidence type="ECO:0000256" key="2">
    <source>
        <dbReference type="ARBA" id="ARBA00023002"/>
    </source>
</evidence>
<keyword evidence="6" id="KW-1185">Reference proteome</keyword>
<evidence type="ECO:0000313" key="5">
    <source>
        <dbReference type="EMBL" id="OHW61737.1"/>
    </source>
</evidence>
<dbReference type="Proteomes" id="UP000180254">
    <property type="component" value="Unassembled WGS sequence"/>
</dbReference>
<dbReference type="Pfam" id="PF20463">
    <property type="entry name" value="PDH_C"/>
    <property type="match status" value="1"/>
</dbReference>
<keyword evidence="2" id="KW-0560">Oxidoreductase</keyword>
<organism evidence="5 6">
    <name type="scientific">Andreesenia angusta</name>
    <dbReference type="NCBI Taxonomy" id="39480"/>
    <lineage>
        <taxon>Bacteria</taxon>
        <taxon>Bacillati</taxon>
        <taxon>Bacillota</taxon>
        <taxon>Tissierellia</taxon>
        <taxon>Tissierellales</taxon>
        <taxon>Gottschalkiaceae</taxon>
        <taxon>Andreesenia</taxon>
    </lineage>
</organism>
<dbReference type="SUPFAM" id="SSF51735">
    <property type="entry name" value="NAD(P)-binding Rossmann-fold domains"/>
    <property type="match status" value="1"/>
</dbReference>
<dbReference type="FunFam" id="3.40.50.720:FF:000208">
    <property type="entry name" value="Prephenate dehydrogenase"/>
    <property type="match status" value="1"/>
</dbReference>
<dbReference type="InterPro" id="IPR008927">
    <property type="entry name" value="6-PGluconate_DH-like_C_sf"/>
</dbReference>
<dbReference type="InterPro" id="IPR046826">
    <property type="entry name" value="PDH_N"/>
</dbReference>
<name>A0A1S1V6I3_9FIRM</name>
<dbReference type="InterPro" id="IPR050812">
    <property type="entry name" value="Preph/Arog_dehydrog"/>
</dbReference>
<dbReference type="GO" id="GO:0006571">
    <property type="term" value="P:tyrosine biosynthetic process"/>
    <property type="evidence" value="ECO:0007669"/>
    <property type="project" value="InterPro"/>
</dbReference>
<dbReference type="Gene3D" id="3.40.50.720">
    <property type="entry name" value="NAD(P)-binding Rossmann-like Domain"/>
    <property type="match status" value="1"/>
</dbReference>
<evidence type="ECO:0000256" key="3">
    <source>
        <dbReference type="ARBA" id="ARBA00029440"/>
    </source>
</evidence>
<dbReference type="Pfam" id="PF02153">
    <property type="entry name" value="PDH_N"/>
    <property type="match status" value="1"/>
</dbReference>
<comment type="pathway">
    <text evidence="3">Amino-acid biosynthesis.</text>
</comment>
<dbReference type="SUPFAM" id="SSF48179">
    <property type="entry name" value="6-phosphogluconate dehydrogenase C-terminal domain-like"/>
    <property type="match status" value="1"/>
</dbReference>
<dbReference type="GO" id="GO:0008977">
    <property type="term" value="F:prephenate dehydrogenase (NAD+) activity"/>
    <property type="evidence" value="ECO:0007669"/>
    <property type="project" value="InterPro"/>
</dbReference>
<dbReference type="InterPro" id="IPR046825">
    <property type="entry name" value="PDH_C"/>
</dbReference>
<dbReference type="AlphaFoldDB" id="A0A1S1V6I3"/>
<sequence length="285" mass="31315">MDFNVKIAIVGLGLIGGSYGLALKQMGFKDVRGADISSEVVEKAKQMGAIDCGSTRLEDIIPEADLVVFSVYPELTTRLIVDNMDSFKSGAILTDVAGIKEKLIADIAPHLREDVDFVAGHPMAGKETSGIESADPGIFIGANYIITPTEQNKRENIELVKEIVRGMGFKNVVETKPSTHDENIAYVSQLPHIVAVGMVNCKDVEDVSLFAGGSYRDTTRIARINAELWSELFIENRSHLVEQIDLFLDYTKNIRDAIEAEDSASLKEMLRESHSRKGEIVDEKA</sequence>
<dbReference type="STRING" id="39480.EUAN_19160"/>
<comment type="similarity">
    <text evidence="1">Belongs to the prephenate/arogenate dehydrogenase family.</text>
</comment>
<dbReference type="GO" id="GO:0004665">
    <property type="term" value="F:prephenate dehydrogenase (NADP+) activity"/>
    <property type="evidence" value="ECO:0007669"/>
    <property type="project" value="InterPro"/>
</dbReference>
<dbReference type="PANTHER" id="PTHR21363:SF0">
    <property type="entry name" value="PREPHENATE DEHYDROGENASE [NADP(+)]"/>
    <property type="match status" value="1"/>
</dbReference>
<dbReference type="EMBL" id="MKIE01000008">
    <property type="protein sequence ID" value="OHW61737.1"/>
    <property type="molecule type" value="Genomic_DNA"/>
</dbReference>
<evidence type="ECO:0000313" key="6">
    <source>
        <dbReference type="Proteomes" id="UP000180254"/>
    </source>
</evidence>
<dbReference type="InterPro" id="IPR036291">
    <property type="entry name" value="NAD(P)-bd_dom_sf"/>
</dbReference>
<dbReference type="RefSeq" id="WP_169817373.1">
    <property type="nucleotide sequence ID" value="NZ_MKIE01000008.1"/>
</dbReference>
<evidence type="ECO:0000259" key="4">
    <source>
        <dbReference type="PROSITE" id="PS51176"/>
    </source>
</evidence>
<gene>
    <name evidence="5" type="ORF">EUAN_19160</name>
</gene>
<dbReference type="PROSITE" id="PS51176">
    <property type="entry name" value="PDH_ADH"/>
    <property type="match status" value="1"/>
</dbReference>
<reference evidence="5 6" key="1">
    <citation type="submission" date="2016-09" db="EMBL/GenBank/DDBJ databases">
        <title>Genome sequence of Eubacterium angustum.</title>
        <authorList>
            <person name="Poehlein A."/>
            <person name="Daniel R."/>
        </authorList>
    </citation>
    <scope>NUCLEOTIDE SEQUENCE [LARGE SCALE GENOMIC DNA]</scope>
    <source>
        <strain evidence="5 6">DSM 1989</strain>
    </source>
</reference>
<dbReference type="Gene3D" id="1.10.3660.10">
    <property type="entry name" value="6-phosphogluconate dehydrogenase C-terminal like domain"/>
    <property type="match status" value="1"/>
</dbReference>
<comment type="caution">
    <text evidence="5">The sequence shown here is derived from an EMBL/GenBank/DDBJ whole genome shotgun (WGS) entry which is preliminary data.</text>
</comment>
<dbReference type="InterPro" id="IPR003099">
    <property type="entry name" value="Prephen_DH"/>
</dbReference>
<feature type="domain" description="Prephenate/arogenate dehydrogenase" evidence="4">
    <location>
        <begin position="5"/>
        <end position="285"/>
    </location>
</feature>
<accession>A0A1S1V6I3</accession>
<dbReference type="GO" id="GO:0070403">
    <property type="term" value="F:NAD+ binding"/>
    <property type="evidence" value="ECO:0007669"/>
    <property type="project" value="InterPro"/>
</dbReference>
<evidence type="ECO:0000256" key="1">
    <source>
        <dbReference type="ARBA" id="ARBA00007964"/>
    </source>
</evidence>